<feature type="signal peptide" evidence="6">
    <location>
        <begin position="1"/>
        <end position="21"/>
    </location>
</feature>
<evidence type="ECO:0000256" key="5">
    <source>
        <dbReference type="ARBA" id="ARBA00023288"/>
    </source>
</evidence>
<evidence type="ECO:0000313" key="8">
    <source>
        <dbReference type="Proteomes" id="UP000092596"/>
    </source>
</evidence>
<evidence type="ECO:0000313" key="7">
    <source>
        <dbReference type="EMBL" id="ANP26767.1"/>
    </source>
</evidence>
<name>A0A1B0ZFP6_9MICO</name>
<reference evidence="7 8" key="1">
    <citation type="submission" date="2015-06" db="EMBL/GenBank/DDBJ databases">
        <title>Investigation of pathophysiology for high-risk pregnancy and development of treatment modality based on it.</title>
        <authorList>
            <person name="Kim B.-C."/>
            <person name="Lim S."/>
        </authorList>
    </citation>
    <scope>NUCLEOTIDE SEQUENCE [LARGE SCALE GENOMIC DNA]</scope>
    <source>
        <strain evidence="7 8">AD1-86</strain>
    </source>
</reference>
<keyword evidence="3" id="KW-0472">Membrane</keyword>
<feature type="chain" id="PRO_5039587996" description="Extracellular solute-binding protein" evidence="6">
    <location>
        <begin position="22"/>
        <end position="426"/>
    </location>
</feature>
<accession>A0A1B0ZFP6</accession>
<evidence type="ECO:0000256" key="3">
    <source>
        <dbReference type="ARBA" id="ARBA00023136"/>
    </source>
</evidence>
<dbReference type="STRING" id="1630135.DAD186_02080"/>
<dbReference type="Proteomes" id="UP000092596">
    <property type="component" value="Chromosome"/>
</dbReference>
<evidence type="ECO:0008006" key="9">
    <source>
        <dbReference type="Google" id="ProtNLM"/>
    </source>
</evidence>
<dbReference type="RefSeq" id="WP_065247136.1">
    <property type="nucleotide sequence ID" value="NZ_CP012117.1"/>
</dbReference>
<evidence type="ECO:0000256" key="2">
    <source>
        <dbReference type="ARBA" id="ARBA00022729"/>
    </source>
</evidence>
<dbReference type="AlphaFoldDB" id="A0A1B0ZFP6"/>
<keyword evidence="1" id="KW-1003">Cell membrane</keyword>
<evidence type="ECO:0000256" key="6">
    <source>
        <dbReference type="SAM" id="SignalP"/>
    </source>
</evidence>
<dbReference type="EMBL" id="CP012117">
    <property type="protein sequence ID" value="ANP26767.1"/>
    <property type="molecule type" value="Genomic_DNA"/>
</dbReference>
<keyword evidence="2 6" id="KW-0732">Signal</keyword>
<dbReference type="InterPro" id="IPR006059">
    <property type="entry name" value="SBP"/>
</dbReference>
<dbReference type="PANTHER" id="PTHR43649:SF33">
    <property type="entry name" value="POLYGALACTURONAN_RHAMNOGALACTURONAN-BINDING PROTEIN YTCQ"/>
    <property type="match status" value="1"/>
</dbReference>
<dbReference type="InterPro" id="IPR050490">
    <property type="entry name" value="Bact_solute-bd_prot1"/>
</dbReference>
<organism evidence="7 8">
    <name type="scientific">Dermabacter vaginalis</name>
    <dbReference type="NCBI Taxonomy" id="1630135"/>
    <lineage>
        <taxon>Bacteria</taxon>
        <taxon>Bacillati</taxon>
        <taxon>Actinomycetota</taxon>
        <taxon>Actinomycetes</taxon>
        <taxon>Micrococcales</taxon>
        <taxon>Dermabacteraceae</taxon>
        <taxon>Dermabacter</taxon>
    </lineage>
</organism>
<proteinExistence type="predicted"/>
<protein>
    <recommendedName>
        <fullName evidence="9">Extracellular solute-binding protein</fullName>
    </recommendedName>
</protein>
<dbReference type="SUPFAM" id="SSF53850">
    <property type="entry name" value="Periplasmic binding protein-like II"/>
    <property type="match status" value="1"/>
</dbReference>
<sequence>MKTTRRAVLGAGVGLMGLTLAGCGLSGGGGSAEQEKAAKEAKEGKVEGEISFQTWSLKNEKFTPYFEDLVARFEKENPGVKVKWMDQPGEGYEDKLLGQANSGALPDVVNVPPNFAYSLAKNGMLLDLAKADEKLKDVYVEGGVKAYEMPGIDGSYGYPWYLGTDMSWWNIDALSKFGVSEDSLPTNFDELYDLAMEAAKQGGSAPIISSLPEIIITSGDDGKFNFNTDENVDFLQRYVELYKAKAMPVEVLSDNYTGNAQLYKQEKVLWTTATSSYPTELKTDNPGLIDKTVVTKRMGEPPLFVQGIAVSAKSKAPAAALAFAKFATNTENQIEFVKLAQGFLPGTKEAAADPSKFAEKSDIELQNKAVELAAESMKTAVDPTNVMWTEDMKTNMGQQMALAMRGDITAKEALDAAVKYGNDQLS</sequence>
<evidence type="ECO:0000256" key="4">
    <source>
        <dbReference type="ARBA" id="ARBA00023139"/>
    </source>
</evidence>
<dbReference type="PATRIC" id="fig|1630135.4.peg.210"/>
<keyword evidence="4" id="KW-0564">Palmitate</keyword>
<dbReference type="PROSITE" id="PS51257">
    <property type="entry name" value="PROKAR_LIPOPROTEIN"/>
    <property type="match status" value="1"/>
</dbReference>
<dbReference type="KEGG" id="dva:DAD186_02080"/>
<dbReference type="PANTHER" id="PTHR43649">
    <property type="entry name" value="ARABINOSE-BINDING PROTEIN-RELATED"/>
    <property type="match status" value="1"/>
</dbReference>
<dbReference type="Pfam" id="PF13416">
    <property type="entry name" value="SBP_bac_8"/>
    <property type="match status" value="1"/>
</dbReference>
<keyword evidence="5" id="KW-0449">Lipoprotein</keyword>
<gene>
    <name evidence="7" type="ORF">DAD186_02080</name>
</gene>
<dbReference type="Gene3D" id="3.40.190.10">
    <property type="entry name" value="Periplasmic binding protein-like II"/>
    <property type="match status" value="1"/>
</dbReference>
<evidence type="ECO:0000256" key="1">
    <source>
        <dbReference type="ARBA" id="ARBA00022475"/>
    </source>
</evidence>